<protein>
    <submittedName>
        <fullName evidence="1">9907_t:CDS:1</fullName>
    </submittedName>
</protein>
<comment type="caution">
    <text evidence="1">The sequence shown here is derived from an EMBL/GenBank/DDBJ whole genome shotgun (WGS) entry which is preliminary data.</text>
</comment>
<gene>
    <name evidence="1" type="ORF">SCALOS_LOCUS7232</name>
</gene>
<evidence type="ECO:0000313" key="2">
    <source>
        <dbReference type="Proteomes" id="UP000789860"/>
    </source>
</evidence>
<organism evidence="1 2">
    <name type="scientific">Scutellospora calospora</name>
    <dbReference type="NCBI Taxonomy" id="85575"/>
    <lineage>
        <taxon>Eukaryota</taxon>
        <taxon>Fungi</taxon>
        <taxon>Fungi incertae sedis</taxon>
        <taxon>Mucoromycota</taxon>
        <taxon>Glomeromycotina</taxon>
        <taxon>Glomeromycetes</taxon>
        <taxon>Diversisporales</taxon>
        <taxon>Gigasporaceae</taxon>
        <taxon>Scutellospora</taxon>
    </lineage>
</organism>
<feature type="non-terminal residue" evidence="1">
    <location>
        <position position="1"/>
    </location>
</feature>
<dbReference type="EMBL" id="CAJVPM010015707">
    <property type="protein sequence ID" value="CAG8609532.1"/>
    <property type="molecule type" value="Genomic_DNA"/>
</dbReference>
<sequence>RSQSMLTFEGLKFQGAELIIEKLTSLPFQQVQHRIATIDAQPSHPSLNGIFVCVTGELLIDQETNPTRFTQAFQLIPDGTSYFVLNDIFRLNYG</sequence>
<proteinExistence type="predicted"/>
<reference evidence="1" key="1">
    <citation type="submission" date="2021-06" db="EMBL/GenBank/DDBJ databases">
        <authorList>
            <person name="Kallberg Y."/>
            <person name="Tangrot J."/>
            <person name="Rosling A."/>
        </authorList>
    </citation>
    <scope>NUCLEOTIDE SEQUENCE</scope>
    <source>
        <strain evidence="1">AU212A</strain>
    </source>
</reference>
<name>A0ACA9MRM8_9GLOM</name>
<dbReference type="Proteomes" id="UP000789860">
    <property type="component" value="Unassembled WGS sequence"/>
</dbReference>
<keyword evidence="2" id="KW-1185">Reference proteome</keyword>
<accession>A0ACA9MRM8</accession>
<evidence type="ECO:0000313" key="1">
    <source>
        <dbReference type="EMBL" id="CAG8609532.1"/>
    </source>
</evidence>